<dbReference type="Gene3D" id="3.30.710.10">
    <property type="entry name" value="Potassium Channel Kv1.1, Chain A"/>
    <property type="match status" value="2"/>
</dbReference>
<dbReference type="InterPro" id="IPR047934">
    <property type="entry name" value="BTBD7_BTB_POZ_first"/>
</dbReference>
<organism evidence="3 4">
    <name type="scientific">Sinanodonta woodiana</name>
    <name type="common">Chinese pond mussel</name>
    <name type="synonym">Anodonta woodiana</name>
    <dbReference type="NCBI Taxonomy" id="1069815"/>
    <lineage>
        <taxon>Eukaryota</taxon>
        <taxon>Metazoa</taxon>
        <taxon>Spiralia</taxon>
        <taxon>Lophotrochozoa</taxon>
        <taxon>Mollusca</taxon>
        <taxon>Bivalvia</taxon>
        <taxon>Autobranchia</taxon>
        <taxon>Heteroconchia</taxon>
        <taxon>Palaeoheterodonta</taxon>
        <taxon>Unionida</taxon>
        <taxon>Unionoidea</taxon>
        <taxon>Unionidae</taxon>
        <taxon>Unioninae</taxon>
        <taxon>Sinanodonta</taxon>
    </lineage>
</organism>
<dbReference type="EMBL" id="JBJQND010000006">
    <property type="protein sequence ID" value="KAL3874358.1"/>
    <property type="molecule type" value="Genomic_DNA"/>
</dbReference>
<evidence type="ECO:0000259" key="2">
    <source>
        <dbReference type="PROSITE" id="PS50097"/>
    </source>
</evidence>
<dbReference type="Gene3D" id="1.25.40.420">
    <property type="match status" value="1"/>
</dbReference>
<evidence type="ECO:0000313" key="3">
    <source>
        <dbReference type="EMBL" id="KAL3874358.1"/>
    </source>
</evidence>
<feature type="region of interest" description="Disordered" evidence="1">
    <location>
        <begin position="1"/>
        <end position="20"/>
    </location>
</feature>
<dbReference type="InterPro" id="IPR047935">
    <property type="entry name" value="BTBD7_BTB_POZ_second"/>
</dbReference>
<evidence type="ECO:0000256" key="1">
    <source>
        <dbReference type="SAM" id="MobiDB-lite"/>
    </source>
</evidence>
<comment type="caution">
    <text evidence="3">The sequence shown here is derived from an EMBL/GenBank/DDBJ whole genome shotgun (WGS) entry which is preliminary data.</text>
</comment>
<evidence type="ECO:0000313" key="4">
    <source>
        <dbReference type="Proteomes" id="UP001634394"/>
    </source>
</evidence>
<dbReference type="SMART" id="SM00875">
    <property type="entry name" value="BACK"/>
    <property type="match status" value="1"/>
</dbReference>
<protein>
    <recommendedName>
        <fullName evidence="2">BTB domain-containing protein</fullName>
    </recommendedName>
</protein>
<accession>A0ABD3WNP5</accession>
<reference evidence="3 4" key="1">
    <citation type="submission" date="2024-11" db="EMBL/GenBank/DDBJ databases">
        <title>Chromosome-level genome assembly of the freshwater bivalve Anodonta woodiana.</title>
        <authorList>
            <person name="Chen X."/>
        </authorList>
    </citation>
    <scope>NUCLEOTIDE SEQUENCE [LARGE SCALE GENOMIC DNA]</scope>
    <source>
        <strain evidence="3">MN2024</strain>
        <tissue evidence="3">Gills</tissue>
    </source>
</reference>
<dbReference type="InterPro" id="IPR042345">
    <property type="entry name" value="Btbd7"/>
</dbReference>
<dbReference type="InterPro" id="IPR000210">
    <property type="entry name" value="BTB/POZ_dom"/>
</dbReference>
<feature type="compositionally biased region" description="Low complexity" evidence="1">
    <location>
        <begin position="786"/>
        <end position="795"/>
    </location>
</feature>
<dbReference type="Pfam" id="PF00651">
    <property type="entry name" value="BTB"/>
    <property type="match status" value="2"/>
</dbReference>
<dbReference type="EMBL" id="JBJQND010000006">
    <property type="protein sequence ID" value="KAL3874359.1"/>
    <property type="molecule type" value="Genomic_DNA"/>
</dbReference>
<dbReference type="PANTHER" id="PTHR16064:SF3">
    <property type="entry name" value="BTB_POZ DOMAIN-CONTAINING PROTEIN 7"/>
    <property type="match status" value="1"/>
</dbReference>
<sequence length="839" mass="94035">MGANASFPEGSVQPGSLSNKPQAFSKLAQAYTVSDTDLSTKKKKASKFATLRKKLIRGRRHSRSLDYGKSLRDLVSSWSVRDLSALVQEYEALIALKEITVSASLARPLANSFRIDLSHLFDYKFCTDVDLIYKGACFPAHHALLSARSPFFRDLLSRYRGYGSQIAVKLKTPGVDVALFAALLRYLYTDTINAEELHLENQEILIKLAEELGMPNPIDHDLHSLMESGDLCDAVLVFSSESDLSDSVISERGSSEALHRSSKHELPCHKAILAARSPFFRNLLLRRARSGEEMTERTLQTPSRIVLDESVIPWRYARVLRHAIYQDSVDLSLIMRGSASMCSLSEVQAIVAGKGQMTITDEAMEIYQIGQFLDFSVLSQGCEDIIADSITLENVVSILNWSSEPHGSKWVLRQALHFLREEFIQVANSPVLFELNKMHLIETLSSDFLQAGELDILTAVLKWGEHCLVRRIEEREPNLLNHTAHSISKKGVKRRDLNDSELREILAELLPLVRMDHVVPYNNEVLGNAVKRGLVSSPPSNMISDEGNSSCVSAWVRGKNSGMFVYPRLFTPYYEEVKSVLEEHLASGQDQEQSRVRPIHLSSIPDTLYMVEDRQYFKPMTMSLSSYATIVDAFSGTVPVPDSNTLSLMISREQEIQSSKQIQRALGLACVDRRAIMYQIQLRVVREFGLPDLTVEVLQNSSYYHPQDSIAQFSERPQYVECQFKRTTPTRHKSILQFSAHQKYSSNRTKPVQCVPPMSPSKSYNIGPATEEPNGSPSSDNDYQNRSGTLSSTRSTLSDAMPDIAMASSSLSQVHLHDEFELDIGDGTSRHGTHGTMYI</sequence>
<dbReference type="SUPFAM" id="SSF54695">
    <property type="entry name" value="POZ domain"/>
    <property type="match status" value="2"/>
</dbReference>
<dbReference type="Pfam" id="PF07707">
    <property type="entry name" value="BACK"/>
    <property type="match status" value="1"/>
</dbReference>
<feature type="compositionally biased region" description="Polar residues" evidence="1">
    <location>
        <begin position="740"/>
        <end position="750"/>
    </location>
</feature>
<dbReference type="SMART" id="SM00225">
    <property type="entry name" value="BTB"/>
    <property type="match status" value="2"/>
</dbReference>
<dbReference type="Proteomes" id="UP001634394">
    <property type="component" value="Unassembled WGS sequence"/>
</dbReference>
<name>A0ABD3WNP5_SINWO</name>
<dbReference type="CDD" id="cd18283">
    <property type="entry name" value="BTB1_POZ_BTBD7"/>
    <property type="match status" value="1"/>
</dbReference>
<dbReference type="CDD" id="cd18489">
    <property type="entry name" value="BACK_BTBD7"/>
    <property type="match status" value="1"/>
</dbReference>
<dbReference type="PANTHER" id="PTHR16064">
    <property type="entry name" value="BTB POZ DOMAIN CONTAINING 7"/>
    <property type="match status" value="1"/>
</dbReference>
<dbReference type="InterPro" id="IPR011705">
    <property type="entry name" value="BACK"/>
</dbReference>
<dbReference type="InterPro" id="IPR011333">
    <property type="entry name" value="SKP1/BTB/POZ_sf"/>
</dbReference>
<dbReference type="InterPro" id="IPR047936">
    <property type="entry name" value="BTBD7_BACK"/>
</dbReference>
<gene>
    <name evidence="3" type="ORF">ACJMK2_037386</name>
</gene>
<dbReference type="AlphaFoldDB" id="A0ABD3WNP5"/>
<keyword evidence="4" id="KW-1185">Reference proteome</keyword>
<feature type="compositionally biased region" description="Polar residues" evidence="1">
    <location>
        <begin position="773"/>
        <end position="785"/>
    </location>
</feature>
<feature type="domain" description="BTB" evidence="2">
    <location>
        <begin position="232"/>
        <end position="333"/>
    </location>
</feature>
<dbReference type="CDD" id="cd18284">
    <property type="entry name" value="BTB2_POZ_BTBD7"/>
    <property type="match status" value="1"/>
</dbReference>
<feature type="region of interest" description="Disordered" evidence="1">
    <location>
        <begin position="740"/>
        <end position="795"/>
    </location>
</feature>
<dbReference type="PROSITE" id="PS50097">
    <property type="entry name" value="BTB"/>
    <property type="match status" value="2"/>
</dbReference>
<proteinExistence type="predicted"/>
<feature type="domain" description="BTB" evidence="2">
    <location>
        <begin position="127"/>
        <end position="196"/>
    </location>
</feature>